<keyword evidence="1" id="KW-0732">Signal</keyword>
<evidence type="ECO:0000256" key="1">
    <source>
        <dbReference type="SAM" id="SignalP"/>
    </source>
</evidence>
<name>A0A670Z927_PSETE</name>
<sequence length="87" mass="9601">MIHKLLLVLCGYPARLFLDVGLQVSPELPLFLHLSEAALLARVCCPDMIGINKYLGNPGLSASWLYVSAVVGFSQFISVRENHLLTF</sequence>
<protein>
    <submittedName>
        <fullName evidence="2">Uncharacterized protein</fullName>
    </submittedName>
</protein>
<dbReference type="AlphaFoldDB" id="A0A670Z927"/>
<evidence type="ECO:0000313" key="3">
    <source>
        <dbReference type="Proteomes" id="UP000472273"/>
    </source>
</evidence>
<feature type="chain" id="PRO_5025336219" evidence="1">
    <location>
        <begin position="18"/>
        <end position="87"/>
    </location>
</feature>
<keyword evidence="3" id="KW-1185">Reference proteome</keyword>
<evidence type="ECO:0000313" key="2">
    <source>
        <dbReference type="Ensembl" id="ENSPTXP00000019699.1"/>
    </source>
</evidence>
<proteinExistence type="predicted"/>
<reference evidence="2" key="1">
    <citation type="submission" date="2025-08" db="UniProtKB">
        <authorList>
            <consortium name="Ensembl"/>
        </authorList>
    </citation>
    <scope>IDENTIFICATION</scope>
</reference>
<organism evidence="2 3">
    <name type="scientific">Pseudonaja textilis</name>
    <name type="common">Eastern brown snake</name>
    <dbReference type="NCBI Taxonomy" id="8673"/>
    <lineage>
        <taxon>Eukaryota</taxon>
        <taxon>Metazoa</taxon>
        <taxon>Chordata</taxon>
        <taxon>Craniata</taxon>
        <taxon>Vertebrata</taxon>
        <taxon>Euteleostomi</taxon>
        <taxon>Lepidosauria</taxon>
        <taxon>Squamata</taxon>
        <taxon>Bifurcata</taxon>
        <taxon>Unidentata</taxon>
        <taxon>Episquamata</taxon>
        <taxon>Toxicofera</taxon>
        <taxon>Serpentes</taxon>
        <taxon>Colubroidea</taxon>
        <taxon>Elapidae</taxon>
        <taxon>Hydrophiinae</taxon>
        <taxon>Pseudonaja</taxon>
    </lineage>
</organism>
<reference evidence="2" key="2">
    <citation type="submission" date="2025-09" db="UniProtKB">
        <authorList>
            <consortium name="Ensembl"/>
        </authorList>
    </citation>
    <scope>IDENTIFICATION</scope>
</reference>
<dbReference type="Ensembl" id="ENSPTXT00000020298.1">
    <property type="protein sequence ID" value="ENSPTXP00000019699.1"/>
    <property type="gene ID" value="ENSPTXG00000013619.1"/>
</dbReference>
<accession>A0A670Z927</accession>
<dbReference type="Proteomes" id="UP000472273">
    <property type="component" value="Unplaced"/>
</dbReference>
<feature type="signal peptide" evidence="1">
    <location>
        <begin position="1"/>
        <end position="17"/>
    </location>
</feature>